<dbReference type="EMBL" id="GEDG01008841">
    <property type="protein sequence ID" value="JAP29692.1"/>
    <property type="molecule type" value="Transcribed_RNA"/>
</dbReference>
<protein>
    <submittedName>
        <fullName evidence="1">Putative ovule protein</fullName>
    </submittedName>
</protein>
<sequence length="62" mass="7064">MENHLNFFHFEPLNICSSSIIASTKIEKEPSKLSPNKSQFTIWVRKQNTVTISAKIRVPGGY</sequence>
<evidence type="ECO:0000313" key="1">
    <source>
        <dbReference type="EMBL" id="JAP29692.1"/>
    </source>
</evidence>
<name>A0A0V0IAP6_SOLCH</name>
<organism evidence="1">
    <name type="scientific">Solanum chacoense</name>
    <name type="common">Chaco potato</name>
    <dbReference type="NCBI Taxonomy" id="4108"/>
    <lineage>
        <taxon>Eukaryota</taxon>
        <taxon>Viridiplantae</taxon>
        <taxon>Streptophyta</taxon>
        <taxon>Embryophyta</taxon>
        <taxon>Tracheophyta</taxon>
        <taxon>Spermatophyta</taxon>
        <taxon>Magnoliopsida</taxon>
        <taxon>eudicotyledons</taxon>
        <taxon>Gunneridae</taxon>
        <taxon>Pentapetalae</taxon>
        <taxon>asterids</taxon>
        <taxon>lamiids</taxon>
        <taxon>Solanales</taxon>
        <taxon>Solanaceae</taxon>
        <taxon>Solanoideae</taxon>
        <taxon>Solaneae</taxon>
        <taxon>Solanum</taxon>
    </lineage>
</organism>
<reference evidence="1" key="1">
    <citation type="submission" date="2015-12" db="EMBL/GenBank/DDBJ databases">
        <title>Gene expression during late stages of embryo sac development: a critical building block for successful pollen-pistil interactions.</title>
        <authorList>
            <person name="Liu Y."/>
            <person name="Joly V."/>
            <person name="Sabar M."/>
            <person name="Matton D.P."/>
        </authorList>
    </citation>
    <scope>NUCLEOTIDE SEQUENCE</scope>
</reference>
<accession>A0A0V0IAP6</accession>
<proteinExistence type="predicted"/>
<dbReference type="AlphaFoldDB" id="A0A0V0IAP6"/>